<evidence type="ECO:0000256" key="10">
    <source>
        <dbReference type="ARBA" id="ARBA00022840"/>
    </source>
</evidence>
<dbReference type="EC" id="2.7.2.4" evidence="14"/>
<evidence type="ECO:0000256" key="7">
    <source>
        <dbReference type="ARBA" id="ARBA00022679"/>
    </source>
</evidence>
<comment type="function">
    <text evidence="1">Catalyzes the phosphorylation of the beta-carboxyl group of aspartic acid with ATP to yield 4-phospho-L-aspartate, which is involved in the branched biosynthetic pathway leading to the biosynthesis of amino acids threonine, isoleucine and methionine.</text>
</comment>
<evidence type="ECO:0000256" key="13">
    <source>
        <dbReference type="ARBA" id="ARBA00047872"/>
    </source>
</evidence>
<evidence type="ECO:0000313" key="18">
    <source>
        <dbReference type="Proteomes" id="UP001524944"/>
    </source>
</evidence>
<accession>A0ABT1Y717</accession>
<dbReference type="NCBIfam" id="NF005155">
    <property type="entry name" value="PRK06635.1-4"/>
    <property type="match status" value="1"/>
</dbReference>
<dbReference type="CDD" id="cd04936">
    <property type="entry name" value="ACT_AKii-LysC-BS-like_2"/>
    <property type="match status" value="1"/>
</dbReference>
<dbReference type="Gene3D" id="3.40.1160.10">
    <property type="entry name" value="Acetylglutamate kinase-like"/>
    <property type="match status" value="1"/>
</dbReference>
<comment type="pathway">
    <text evidence="3 15">Amino-acid biosynthesis; L-methionine biosynthesis via de novo pathway; L-homoserine from L-aspartate: step 1/3.</text>
</comment>
<dbReference type="SUPFAM" id="SSF53633">
    <property type="entry name" value="Carbamate kinase-like"/>
    <property type="match status" value="1"/>
</dbReference>
<keyword evidence="12" id="KW-0457">Lysine biosynthesis</keyword>
<keyword evidence="10" id="KW-0067">ATP-binding</keyword>
<name>A0ABT1Y717_9FIRM</name>
<evidence type="ECO:0000256" key="9">
    <source>
        <dbReference type="ARBA" id="ARBA00022777"/>
    </source>
</evidence>
<dbReference type="EMBL" id="JANPWE010000004">
    <property type="protein sequence ID" value="MCR6545890.1"/>
    <property type="molecule type" value="Genomic_DNA"/>
</dbReference>
<protein>
    <recommendedName>
        <fullName evidence="14">Aspartokinase</fullName>
        <ecNumber evidence="14">2.7.2.4</ecNumber>
    </recommendedName>
</protein>
<comment type="pathway">
    <text evidence="2 15">Amino-acid biosynthesis; L-lysine biosynthesis via DAP pathway; (S)-tetrahydrodipicolinate from L-aspartate: step 1/4.</text>
</comment>
<evidence type="ECO:0000256" key="8">
    <source>
        <dbReference type="ARBA" id="ARBA00022741"/>
    </source>
</evidence>
<keyword evidence="11" id="KW-0220">Diaminopimelate biosynthesis</keyword>
<dbReference type="SUPFAM" id="SSF55021">
    <property type="entry name" value="ACT-like"/>
    <property type="match status" value="2"/>
</dbReference>
<evidence type="ECO:0000259" key="16">
    <source>
        <dbReference type="PROSITE" id="PS51671"/>
    </source>
</evidence>
<keyword evidence="8" id="KW-0547">Nucleotide-binding</keyword>
<comment type="catalytic activity">
    <reaction evidence="13 14">
        <text>L-aspartate + ATP = 4-phospho-L-aspartate + ADP</text>
        <dbReference type="Rhea" id="RHEA:23776"/>
        <dbReference type="ChEBI" id="CHEBI:29991"/>
        <dbReference type="ChEBI" id="CHEBI:30616"/>
        <dbReference type="ChEBI" id="CHEBI:57535"/>
        <dbReference type="ChEBI" id="CHEBI:456216"/>
        <dbReference type="EC" id="2.7.2.4"/>
    </reaction>
</comment>
<evidence type="ECO:0000256" key="1">
    <source>
        <dbReference type="ARBA" id="ARBA00003121"/>
    </source>
</evidence>
<evidence type="ECO:0000256" key="6">
    <source>
        <dbReference type="ARBA" id="ARBA00022605"/>
    </source>
</evidence>
<dbReference type="InterPro" id="IPR001048">
    <property type="entry name" value="Asp/Glu/Uridylate_kinase"/>
</dbReference>
<comment type="caution">
    <text evidence="17">The sequence shown here is derived from an EMBL/GenBank/DDBJ whole genome shotgun (WGS) entry which is preliminary data.</text>
</comment>
<comment type="pathway">
    <text evidence="4 15">Amino-acid biosynthesis; L-threonine biosynthesis; L-threonine from L-aspartate: step 1/5.</text>
</comment>
<dbReference type="InterPro" id="IPR002912">
    <property type="entry name" value="ACT_dom"/>
</dbReference>
<dbReference type="NCBIfam" id="TIGR00656">
    <property type="entry name" value="asp_kin_monofn"/>
    <property type="match status" value="1"/>
</dbReference>
<keyword evidence="6 15" id="KW-0028">Amino-acid biosynthesis</keyword>
<feature type="domain" description="ACT" evidence="16">
    <location>
        <begin position="268"/>
        <end position="351"/>
    </location>
</feature>
<dbReference type="PROSITE" id="PS00324">
    <property type="entry name" value="ASPARTOKINASE"/>
    <property type="match status" value="1"/>
</dbReference>
<dbReference type="Pfam" id="PF22468">
    <property type="entry name" value="ACT_9"/>
    <property type="match status" value="2"/>
</dbReference>
<dbReference type="Gene3D" id="3.30.2130.10">
    <property type="entry name" value="VC0802-like"/>
    <property type="match status" value="1"/>
</dbReference>
<sequence>MAIVVQKFGGSSVADSESIKRVAKRVGAAFDQGNQVVVVVSAMGDTTDHLIDLAKQVTKNPPKREMDMLLSTGEQQSMALLAMALQHIGYPSVSLTGQQAGIHTDMVYAKSKILSIDTSRLEKELKQNHIVIVAGFQGVTQDNEITTLGRGGSDTSAVALAASLGADVCEIFTDVEGVYTTDPRLVPKARKLTSITYDEMLELASLGAAVLHPRSVEVAKQFNVKIHVRSSFNENEGTIVQEVESVDKILEKDMVVQGVAYDLNTAKVTVFDIPDQPGSASKLFGALAEEKINVDMIIQSQQREGVTDISFTVTRDDVERANEIIGQVTKEIGAGDFSFDSGVAKISIVGAGMITNPGVAARMFKTLADQSINIEMISTSEIKVSCVIRAELAKKAVISLHDAFELEHE</sequence>
<reference evidence="17 18" key="1">
    <citation type="submission" date="2022-08" db="EMBL/GenBank/DDBJ databases">
        <title>Proteogenomics of the novel Dehalobacterium formicoaceticum strain EZ94 highlights a key role of methyltransferases during anaerobic dichloromethane degradation.</title>
        <authorList>
            <person name="Wasmund K."/>
        </authorList>
    </citation>
    <scope>NUCLEOTIDE SEQUENCE [LARGE SCALE GENOMIC DNA]</scope>
    <source>
        <strain evidence="17 18">EZ94</strain>
    </source>
</reference>
<evidence type="ECO:0000256" key="15">
    <source>
        <dbReference type="RuleBase" id="RU004249"/>
    </source>
</evidence>
<keyword evidence="18" id="KW-1185">Reference proteome</keyword>
<dbReference type="InterPro" id="IPR036393">
    <property type="entry name" value="AceGlu_kinase-like_sf"/>
</dbReference>
<dbReference type="PIRSF" id="PIRSF000726">
    <property type="entry name" value="Asp_kin"/>
    <property type="match status" value="1"/>
</dbReference>
<evidence type="ECO:0000256" key="11">
    <source>
        <dbReference type="ARBA" id="ARBA00022915"/>
    </source>
</evidence>
<proteinExistence type="inferred from homology"/>
<dbReference type="GO" id="GO:0004072">
    <property type="term" value="F:aspartate kinase activity"/>
    <property type="evidence" value="ECO:0007669"/>
    <property type="project" value="UniProtKB-EC"/>
</dbReference>
<evidence type="ECO:0000256" key="4">
    <source>
        <dbReference type="ARBA" id="ARBA00005139"/>
    </source>
</evidence>
<dbReference type="InterPro" id="IPR018042">
    <property type="entry name" value="Aspartate_kinase_CS"/>
</dbReference>
<dbReference type="CDD" id="cd04261">
    <property type="entry name" value="AAK_AKii-LysC-BS"/>
    <property type="match status" value="1"/>
</dbReference>
<dbReference type="PROSITE" id="PS51671">
    <property type="entry name" value="ACT"/>
    <property type="match status" value="1"/>
</dbReference>
<dbReference type="Proteomes" id="UP001524944">
    <property type="component" value="Unassembled WGS sequence"/>
</dbReference>
<dbReference type="PANTHER" id="PTHR21499:SF3">
    <property type="entry name" value="ASPARTOKINASE"/>
    <property type="match status" value="1"/>
</dbReference>
<dbReference type="RefSeq" id="WP_089611224.1">
    <property type="nucleotide sequence ID" value="NZ_CP022121.1"/>
</dbReference>
<dbReference type="InterPro" id="IPR041740">
    <property type="entry name" value="AKii-LysC-BS"/>
</dbReference>
<dbReference type="InterPro" id="IPR045865">
    <property type="entry name" value="ACT-like_dom_sf"/>
</dbReference>
<dbReference type="Pfam" id="PF00696">
    <property type="entry name" value="AA_kinase"/>
    <property type="match status" value="1"/>
</dbReference>
<keyword evidence="9 14" id="KW-0418">Kinase</keyword>
<evidence type="ECO:0000256" key="12">
    <source>
        <dbReference type="ARBA" id="ARBA00023154"/>
    </source>
</evidence>
<dbReference type="InterPro" id="IPR005260">
    <property type="entry name" value="Asp_kin_monofn"/>
</dbReference>
<dbReference type="NCBIfam" id="NF005154">
    <property type="entry name" value="PRK06635.1-2"/>
    <property type="match status" value="1"/>
</dbReference>
<evidence type="ECO:0000256" key="2">
    <source>
        <dbReference type="ARBA" id="ARBA00004766"/>
    </source>
</evidence>
<dbReference type="InterPro" id="IPR001341">
    <property type="entry name" value="Asp_kinase"/>
</dbReference>
<dbReference type="NCBIfam" id="TIGR00657">
    <property type="entry name" value="asp_kinases"/>
    <property type="match status" value="1"/>
</dbReference>
<evidence type="ECO:0000256" key="14">
    <source>
        <dbReference type="RuleBase" id="RU003448"/>
    </source>
</evidence>
<dbReference type="CDD" id="cd04913">
    <property type="entry name" value="ACT_AKii-LysC-BS-like_1"/>
    <property type="match status" value="1"/>
</dbReference>
<dbReference type="InterPro" id="IPR054352">
    <property type="entry name" value="ACT_Aspartokinase"/>
</dbReference>
<evidence type="ECO:0000313" key="17">
    <source>
        <dbReference type="EMBL" id="MCR6545890.1"/>
    </source>
</evidence>
<evidence type="ECO:0000256" key="3">
    <source>
        <dbReference type="ARBA" id="ARBA00004986"/>
    </source>
</evidence>
<gene>
    <name evidence="17" type="ORF">NVS47_10265</name>
</gene>
<keyword evidence="7 14" id="KW-0808">Transferase</keyword>
<dbReference type="PANTHER" id="PTHR21499">
    <property type="entry name" value="ASPARTATE KINASE"/>
    <property type="match status" value="1"/>
</dbReference>
<comment type="similarity">
    <text evidence="5 14">Belongs to the aspartokinase family.</text>
</comment>
<organism evidence="17 18">
    <name type="scientific">Dehalobacterium formicoaceticum</name>
    <dbReference type="NCBI Taxonomy" id="51515"/>
    <lineage>
        <taxon>Bacteria</taxon>
        <taxon>Bacillati</taxon>
        <taxon>Bacillota</taxon>
        <taxon>Clostridia</taxon>
        <taxon>Eubacteriales</taxon>
        <taxon>Peptococcaceae</taxon>
        <taxon>Dehalobacterium</taxon>
    </lineage>
</organism>
<evidence type="ECO:0000256" key="5">
    <source>
        <dbReference type="ARBA" id="ARBA00010122"/>
    </source>
</evidence>